<dbReference type="InterPro" id="IPR036396">
    <property type="entry name" value="Cyt_P450_sf"/>
</dbReference>
<evidence type="ECO:0000256" key="3">
    <source>
        <dbReference type="ARBA" id="ARBA00022617"/>
    </source>
</evidence>
<sequence>IVVLTEPEDFQQVFRNEGAFPQRTNLAALEYYRSVVRRDAFDNPGIIITSGDEWYKIRSRVQQVMMRPRSAMLYLDAISDVCDSFMT</sequence>
<feature type="non-terminal residue" evidence="8">
    <location>
        <position position="87"/>
    </location>
</feature>
<dbReference type="GO" id="GO:0016705">
    <property type="term" value="F:oxidoreductase activity, acting on paired donors, with incorporation or reduction of molecular oxygen"/>
    <property type="evidence" value="ECO:0007669"/>
    <property type="project" value="InterPro"/>
</dbReference>
<dbReference type="AlphaFoldDB" id="A0A7R8X0H8"/>
<name>A0A7R8X0H8_9CRUS</name>
<proteinExistence type="inferred from homology"/>
<organism evidence="8">
    <name type="scientific">Cyprideis torosa</name>
    <dbReference type="NCBI Taxonomy" id="163714"/>
    <lineage>
        <taxon>Eukaryota</taxon>
        <taxon>Metazoa</taxon>
        <taxon>Ecdysozoa</taxon>
        <taxon>Arthropoda</taxon>
        <taxon>Crustacea</taxon>
        <taxon>Oligostraca</taxon>
        <taxon>Ostracoda</taxon>
        <taxon>Podocopa</taxon>
        <taxon>Podocopida</taxon>
        <taxon>Cytherocopina</taxon>
        <taxon>Cytheroidea</taxon>
        <taxon>Cytherideidae</taxon>
        <taxon>Cyprideis</taxon>
    </lineage>
</organism>
<protein>
    <submittedName>
        <fullName evidence="8">Uncharacterized protein</fullName>
    </submittedName>
</protein>
<dbReference type="PANTHER" id="PTHR24279">
    <property type="entry name" value="CYTOCHROME P450"/>
    <property type="match status" value="1"/>
</dbReference>
<accession>A0A7R8X0H8</accession>
<keyword evidence="6" id="KW-0408">Iron</keyword>
<dbReference type="GO" id="GO:0005506">
    <property type="term" value="F:iron ion binding"/>
    <property type="evidence" value="ECO:0007669"/>
    <property type="project" value="InterPro"/>
</dbReference>
<dbReference type="Gene3D" id="1.10.630.10">
    <property type="entry name" value="Cytochrome P450"/>
    <property type="match status" value="1"/>
</dbReference>
<evidence type="ECO:0000256" key="7">
    <source>
        <dbReference type="ARBA" id="ARBA00023033"/>
    </source>
</evidence>
<comment type="similarity">
    <text evidence="2">Belongs to the cytochrome P450 family.</text>
</comment>
<evidence type="ECO:0000256" key="6">
    <source>
        <dbReference type="ARBA" id="ARBA00023004"/>
    </source>
</evidence>
<comment type="cofactor">
    <cofactor evidence="1">
        <name>heme</name>
        <dbReference type="ChEBI" id="CHEBI:30413"/>
    </cofactor>
</comment>
<evidence type="ECO:0000256" key="1">
    <source>
        <dbReference type="ARBA" id="ARBA00001971"/>
    </source>
</evidence>
<reference evidence="8" key="1">
    <citation type="submission" date="2020-11" db="EMBL/GenBank/DDBJ databases">
        <authorList>
            <person name="Tran Van P."/>
        </authorList>
    </citation>
    <scope>NUCLEOTIDE SEQUENCE</scope>
</reference>
<keyword evidence="5" id="KW-0560">Oxidoreductase</keyword>
<dbReference type="PANTHER" id="PTHR24279:SF120">
    <property type="entry name" value="CYTOCHROME P450"/>
    <property type="match status" value="1"/>
</dbReference>
<evidence type="ECO:0000256" key="2">
    <source>
        <dbReference type="ARBA" id="ARBA00010617"/>
    </source>
</evidence>
<dbReference type="OrthoDB" id="3945418at2759"/>
<dbReference type="GO" id="GO:0004497">
    <property type="term" value="F:monooxygenase activity"/>
    <property type="evidence" value="ECO:0007669"/>
    <property type="project" value="UniProtKB-KW"/>
</dbReference>
<dbReference type="InterPro" id="IPR050479">
    <property type="entry name" value="CYP11_CYP27_families"/>
</dbReference>
<feature type="non-terminal residue" evidence="8">
    <location>
        <position position="1"/>
    </location>
</feature>
<keyword evidence="4" id="KW-0479">Metal-binding</keyword>
<dbReference type="GO" id="GO:0020037">
    <property type="term" value="F:heme binding"/>
    <property type="evidence" value="ECO:0007669"/>
    <property type="project" value="InterPro"/>
</dbReference>
<evidence type="ECO:0000256" key="4">
    <source>
        <dbReference type="ARBA" id="ARBA00022723"/>
    </source>
</evidence>
<dbReference type="SUPFAM" id="SSF48264">
    <property type="entry name" value="Cytochrome P450"/>
    <property type="match status" value="1"/>
</dbReference>
<evidence type="ECO:0000313" key="8">
    <source>
        <dbReference type="EMBL" id="CAD7238336.1"/>
    </source>
</evidence>
<evidence type="ECO:0000256" key="5">
    <source>
        <dbReference type="ARBA" id="ARBA00023002"/>
    </source>
</evidence>
<keyword evidence="3" id="KW-0349">Heme</keyword>
<gene>
    <name evidence="8" type="ORF">CTOB1V02_LOCUS16151</name>
</gene>
<keyword evidence="7" id="KW-0503">Monooxygenase</keyword>
<dbReference type="EMBL" id="OB699718">
    <property type="protein sequence ID" value="CAD7238336.1"/>
    <property type="molecule type" value="Genomic_DNA"/>
</dbReference>